<gene>
    <name evidence="9" type="ORF">HDU87_007129</name>
</gene>
<keyword evidence="7" id="KW-0539">Nucleus</keyword>
<dbReference type="GO" id="GO:0005634">
    <property type="term" value="C:nucleus"/>
    <property type="evidence" value="ECO:0007669"/>
    <property type="project" value="UniProtKB-SubCell"/>
</dbReference>
<keyword evidence="5" id="KW-0677">Repeat</keyword>
<dbReference type="Pfam" id="PF13513">
    <property type="entry name" value="HEAT_EZ"/>
    <property type="match status" value="1"/>
</dbReference>
<comment type="caution">
    <text evidence="9">The sequence shown here is derived from an EMBL/GenBank/DDBJ whole genome shotgun (WGS) entry which is preliminary data.</text>
</comment>
<dbReference type="PANTHER" id="PTHR10527">
    <property type="entry name" value="IMPORTIN BETA"/>
    <property type="match status" value="1"/>
</dbReference>
<dbReference type="InterPro" id="IPR016024">
    <property type="entry name" value="ARM-type_fold"/>
</dbReference>
<dbReference type="InterPro" id="IPR057672">
    <property type="entry name" value="TPR_IPO4/5"/>
</dbReference>
<keyword evidence="6" id="KW-0653">Protein transport</keyword>
<dbReference type="GO" id="GO:0006606">
    <property type="term" value="P:protein import into nucleus"/>
    <property type="evidence" value="ECO:0007669"/>
    <property type="project" value="InterPro"/>
</dbReference>
<organism evidence="9 10">
    <name type="scientific">Geranomyces variabilis</name>
    <dbReference type="NCBI Taxonomy" id="109894"/>
    <lineage>
        <taxon>Eukaryota</taxon>
        <taxon>Fungi</taxon>
        <taxon>Fungi incertae sedis</taxon>
        <taxon>Chytridiomycota</taxon>
        <taxon>Chytridiomycota incertae sedis</taxon>
        <taxon>Chytridiomycetes</taxon>
        <taxon>Spizellomycetales</taxon>
        <taxon>Powellomycetaceae</taxon>
        <taxon>Geranomyces</taxon>
    </lineage>
</organism>
<keyword evidence="4" id="KW-0963">Cytoplasm</keyword>
<protein>
    <recommendedName>
        <fullName evidence="8">Importin N-terminal domain-containing protein</fullName>
    </recommendedName>
</protein>
<dbReference type="GO" id="GO:0031267">
    <property type="term" value="F:small GTPase binding"/>
    <property type="evidence" value="ECO:0007669"/>
    <property type="project" value="InterPro"/>
</dbReference>
<dbReference type="InterPro" id="IPR011989">
    <property type="entry name" value="ARM-like"/>
</dbReference>
<evidence type="ECO:0000313" key="9">
    <source>
        <dbReference type="EMBL" id="KAJ3174537.1"/>
    </source>
</evidence>
<dbReference type="InterPro" id="IPR001494">
    <property type="entry name" value="Importin-beta_N"/>
</dbReference>
<dbReference type="Pfam" id="PF18808">
    <property type="entry name" value="Importin_rep_4"/>
    <property type="match status" value="1"/>
</dbReference>
<evidence type="ECO:0000256" key="7">
    <source>
        <dbReference type="ARBA" id="ARBA00023242"/>
    </source>
</evidence>
<keyword evidence="10" id="KW-1185">Reference proteome</keyword>
<dbReference type="Pfam" id="PF18829">
    <property type="entry name" value="Importin_rep_6"/>
    <property type="match status" value="1"/>
</dbReference>
<evidence type="ECO:0000256" key="6">
    <source>
        <dbReference type="ARBA" id="ARBA00022927"/>
    </source>
</evidence>
<dbReference type="AlphaFoldDB" id="A0AAD5TEJ8"/>
<dbReference type="Pfam" id="PF25780">
    <property type="entry name" value="TPR_IPO5"/>
    <property type="match status" value="1"/>
</dbReference>
<dbReference type="InterPro" id="IPR041653">
    <property type="entry name" value="Importin_rep_4"/>
</dbReference>
<sequence length="1103" mass="122513">MAATMISEFLTPELLNQLAAVLAQLTSTDNAVRTNAEVQLNQQLVTQSAALLAGFAHIVRQHQDQHVRSFAAILLRRLALKAFVGEKTDEETSYYVWIGEDCRQYIQTELLESLRNEPDTATRRKIADTIAELSKHMLMKGSTWNELLHAIFECAKSQSPDHKVSAFQIIAQVPGLIIDTEKAAMKRFYEAGLQDGSGEVRLEALHASVTYLVELEPGQVSRFSDMLGKMLSILPIVGSEERDLETALGYLIELADAHPTLLRGVLPQLIQFATELMKNEELEMSTRQTALELLMTLSEARPGMMRKDPTFCQTLIPILLSWMAHIEENESWFTSSDVDDDDNEADDIIAGEALDRLARAIGGTTVLPITFRSIPAMLASEDWRQRHGAMMTISAIAEGCAKIMEQELAKVLELIMPHLRDPHPRVQWATCNAVGQMSTDFAPTMQAKYSQVVLSNLVPVLDYTGFPRVQTHAAAALVNFCQEVTTEAIADFLGPIFEKLIAMLRTGKTYVQEQVLTTIATVADSAGENFKIHYSQIMPFLLDVLRQAKDKEFRLLRGKAMECATLIALAVGKETFVKDAPELIELLRATQVGIQDSDDPQSSYLLAAWARLCKVLEADFVPYLSFVLAPLLASAKLKPDFSFIDSDEAEEKLRDAEDEDWEMVEVDGQRIGIKTTVLEEKCTAVEMIICYARELGPGFAPYAKDVMDIVVPLLRFYFHDGVRHAAAGTIPYLFTSIVKAQVPTEQFDVYAAWNNVLTKIIECIKDEIDSAFLAQLYTTTHECLEVLGPNSTSDALRHEFVTATLVQLDDYFNRASEREASRQDVDYDEEGEEAIQTEEDTDDMFLADLSTALHQFLKQHRDTFLPQFDLLAPYVHRFMTSSQSPARHWAILVFDDVIEFCGPASSRYQQQFWDILAQSVVDPSFEIRQAAAYGVGVAAQFGGPTYHRPCAAAIPALFAAINAPQAREEESLTATENAISAVGKICKFVGTAGGFELDQVITAWVAALPLTEDVDEAHFVYSYLMELVQLNHPAVVNNVAHVALVLAEVLAAPDLLAGHPDLIARVVDALRRSMGSIDEATRTQLWNAITPEKRKVLAASGYV</sequence>
<reference evidence="9" key="1">
    <citation type="submission" date="2020-05" db="EMBL/GenBank/DDBJ databases">
        <title>Phylogenomic resolution of chytrid fungi.</title>
        <authorList>
            <person name="Stajich J.E."/>
            <person name="Amses K."/>
            <person name="Simmons R."/>
            <person name="Seto K."/>
            <person name="Myers J."/>
            <person name="Bonds A."/>
            <person name="Quandt C.A."/>
            <person name="Barry K."/>
            <person name="Liu P."/>
            <person name="Grigoriev I."/>
            <person name="Longcore J.E."/>
            <person name="James T.Y."/>
        </authorList>
    </citation>
    <scope>NUCLEOTIDE SEQUENCE</scope>
    <source>
        <strain evidence="9">JEL0379</strain>
    </source>
</reference>
<evidence type="ECO:0000256" key="1">
    <source>
        <dbReference type="ARBA" id="ARBA00004123"/>
    </source>
</evidence>
<evidence type="ECO:0000256" key="2">
    <source>
        <dbReference type="ARBA" id="ARBA00004496"/>
    </source>
</evidence>
<evidence type="ECO:0000256" key="4">
    <source>
        <dbReference type="ARBA" id="ARBA00022490"/>
    </source>
</evidence>
<name>A0AAD5TEJ8_9FUNG</name>
<dbReference type="PROSITE" id="PS50166">
    <property type="entry name" value="IMPORTIN_B_NT"/>
    <property type="match status" value="1"/>
</dbReference>
<keyword evidence="3" id="KW-0813">Transport</keyword>
<evidence type="ECO:0000313" key="10">
    <source>
        <dbReference type="Proteomes" id="UP001212152"/>
    </source>
</evidence>
<dbReference type="GO" id="GO:0005737">
    <property type="term" value="C:cytoplasm"/>
    <property type="evidence" value="ECO:0007669"/>
    <property type="project" value="UniProtKB-SubCell"/>
</dbReference>
<dbReference type="Proteomes" id="UP001212152">
    <property type="component" value="Unassembled WGS sequence"/>
</dbReference>
<dbReference type="InterPro" id="IPR041389">
    <property type="entry name" value="Importin_rep_6"/>
</dbReference>
<evidence type="ECO:0000259" key="8">
    <source>
        <dbReference type="PROSITE" id="PS50166"/>
    </source>
</evidence>
<evidence type="ECO:0000256" key="3">
    <source>
        <dbReference type="ARBA" id="ARBA00022448"/>
    </source>
</evidence>
<feature type="domain" description="Importin N-terminal" evidence="8">
    <location>
        <begin position="36"/>
        <end position="116"/>
    </location>
</feature>
<comment type="subcellular location">
    <subcellularLocation>
        <location evidence="2">Cytoplasm</location>
    </subcellularLocation>
    <subcellularLocation>
        <location evidence="1">Nucleus</location>
    </subcellularLocation>
</comment>
<dbReference type="SUPFAM" id="SSF48371">
    <property type="entry name" value="ARM repeat"/>
    <property type="match status" value="1"/>
</dbReference>
<accession>A0AAD5TEJ8</accession>
<proteinExistence type="predicted"/>
<dbReference type="EMBL" id="JADGJQ010000064">
    <property type="protein sequence ID" value="KAJ3174537.1"/>
    <property type="molecule type" value="Genomic_DNA"/>
</dbReference>
<dbReference type="InterPro" id="IPR040122">
    <property type="entry name" value="Importin_beta"/>
</dbReference>
<evidence type="ECO:0000256" key="5">
    <source>
        <dbReference type="ARBA" id="ARBA00022737"/>
    </source>
</evidence>
<dbReference type="Gene3D" id="1.25.10.10">
    <property type="entry name" value="Leucine-rich Repeat Variant"/>
    <property type="match status" value="1"/>
</dbReference>